<keyword evidence="3" id="KW-0805">Transcription regulation</keyword>
<accession>A0A0F7ZQX8</accession>
<gene>
    <name evidence="9" type="ORF">HIM_11968</name>
</gene>
<dbReference type="PROSITE" id="PS00463">
    <property type="entry name" value="ZN2_CY6_FUNGAL_1"/>
    <property type="match status" value="1"/>
</dbReference>
<evidence type="ECO:0000256" key="1">
    <source>
        <dbReference type="ARBA" id="ARBA00004123"/>
    </source>
</evidence>
<feature type="region of interest" description="Disordered" evidence="7">
    <location>
        <begin position="1"/>
        <end position="25"/>
    </location>
</feature>
<dbReference type="GO" id="GO:0005634">
    <property type="term" value="C:nucleus"/>
    <property type="evidence" value="ECO:0007669"/>
    <property type="project" value="UniProtKB-SubCell"/>
</dbReference>
<dbReference type="InterPro" id="IPR036864">
    <property type="entry name" value="Zn2-C6_fun-type_DNA-bd_sf"/>
</dbReference>
<dbReference type="GO" id="GO:0045944">
    <property type="term" value="P:positive regulation of transcription by RNA polymerase II"/>
    <property type="evidence" value="ECO:0007669"/>
    <property type="project" value="TreeGrafter"/>
</dbReference>
<dbReference type="AlphaFoldDB" id="A0A0F7ZQX8"/>
<organism evidence="9 10">
    <name type="scientific">Hirsutella minnesotensis 3608</name>
    <dbReference type="NCBI Taxonomy" id="1043627"/>
    <lineage>
        <taxon>Eukaryota</taxon>
        <taxon>Fungi</taxon>
        <taxon>Dikarya</taxon>
        <taxon>Ascomycota</taxon>
        <taxon>Pezizomycotina</taxon>
        <taxon>Sordariomycetes</taxon>
        <taxon>Hypocreomycetidae</taxon>
        <taxon>Hypocreales</taxon>
        <taxon>Ophiocordycipitaceae</taxon>
        <taxon>Hirsutella</taxon>
    </lineage>
</organism>
<reference evidence="9 10" key="1">
    <citation type="journal article" date="2014" name="Genome Biol. Evol.">
        <title>Comparative genomics and transcriptomics analyses reveal divergent lifestyle features of nematode endoparasitic fungus Hirsutella minnesotensis.</title>
        <authorList>
            <person name="Lai Y."/>
            <person name="Liu K."/>
            <person name="Zhang X."/>
            <person name="Zhang X."/>
            <person name="Li K."/>
            <person name="Wang N."/>
            <person name="Shu C."/>
            <person name="Wu Y."/>
            <person name="Wang C."/>
            <person name="Bushley K.E."/>
            <person name="Xiang M."/>
            <person name="Liu X."/>
        </authorList>
    </citation>
    <scope>NUCLEOTIDE SEQUENCE [LARGE SCALE GENOMIC DNA]</scope>
    <source>
        <strain evidence="9 10">3608</strain>
    </source>
</reference>
<feature type="domain" description="Zn(2)-C6 fungal-type" evidence="8">
    <location>
        <begin position="30"/>
        <end position="59"/>
    </location>
</feature>
<keyword evidence="4" id="KW-0238">DNA-binding</keyword>
<evidence type="ECO:0000256" key="3">
    <source>
        <dbReference type="ARBA" id="ARBA00023015"/>
    </source>
</evidence>
<protein>
    <recommendedName>
        <fullName evidence="8">Zn(2)-C6 fungal-type domain-containing protein</fullName>
    </recommendedName>
</protein>
<dbReference type="PANTHER" id="PTHR47540:SF1">
    <property type="entry name" value="ACTIVATOR OF STRESS GENES 1-RELATED"/>
    <property type="match status" value="1"/>
</dbReference>
<evidence type="ECO:0000256" key="7">
    <source>
        <dbReference type="SAM" id="MobiDB-lite"/>
    </source>
</evidence>
<dbReference type="GO" id="GO:0000981">
    <property type="term" value="F:DNA-binding transcription factor activity, RNA polymerase II-specific"/>
    <property type="evidence" value="ECO:0007669"/>
    <property type="project" value="InterPro"/>
</dbReference>
<dbReference type="CDD" id="cd00067">
    <property type="entry name" value="GAL4"/>
    <property type="match status" value="1"/>
</dbReference>
<evidence type="ECO:0000313" key="9">
    <source>
        <dbReference type="EMBL" id="KJZ68638.1"/>
    </source>
</evidence>
<sequence>MSSNTFSEEQGRPDGGGPASSKAIGKLRSTCDSCRRAKIRCSGGDPCSACLRSFGRCVYSPGVRLGRPKGSKNKRTLMQETSNNPAPGLQSRVAEDANISPWADFLQRQLTDSMWQDTEHGFSADDLMTDDYHDLLLDPALLNTNPSFVDSMNTQNGQSSPGNSMQPGRQRIWELADDATSVLSSLCTCKPSHGTNADLHSPRHDSSPVSQPDSSSHLHCCIYASVSVWTSQVVPAVPRPTSAALSQGKSLSEPKGIMRLVVGHRGR</sequence>
<dbReference type="InterPro" id="IPR051711">
    <property type="entry name" value="Stress_Response_Reg"/>
</dbReference>
<dbReference type="Gene3D" id="4.10.240.10">
    <property type="entry name" value="Zn(2)-C6 fungal-type DNA-binding domain"/>
    <property type="match status" value="1"/>
</dbReference>
<evidence type="ECO:0000256" key="6">
    <source>
        <dbReference type="ARBA" id="ARBA00023242"/>
    </source>
</evidence>
<dbReference type="PROSITE" id="PS50048">
    <property type="entry name" value="ZN2_CY6_FUNGAL_2"/>
    <property type="match status" value="1"/>
</dbReference>
<dbReference type="GO" id="GO:0043565">
    <property type="term" value="F:sequence-specific DNA binding"/>
    <property type="evidence" value="ECO:0007669"/>
    <property type="project" value="TreeGrafter"/>
</dbReference>
<dbReference type="OrthoDB" id="2328572at2759"/>
<dbReference type="SMART" id="SM00066">
    <property type="entry name" value="GAL4"/>
    <property type="match status" value="1"/>
</dbReference>
<dbReference type="Pfam" id="PF00172">
    <property type="entry name" value="Zn_clus"/>
    <property type="match status" value="1"/>
</dbReference>
<dbReference type="PANTHER" id="PTHR47540">
    <property type="entry name" value="THIAMINE REPRESSIBLE GENES REGULATORY PROTEIN THI5"/>
    <property type="match status" value="1"/>
</dbReference>
<evidence type="ECO:0000313" key="10">
    <source>
        <dbReference type="Proteomes" id="UP000054481"/>
    </source>
</evidence>
<feature type="region of interest" description="Disordered" evidence="7">
    <location>
        <begin position="68"/>
        <end position="88"/>
    </location>
</feature>
<evidence type="ECO:0000256" key="4">
    <source>
        <dbReference type="ARBA" id="ARBA00023125"/>
    </source>
</evidence>
<keyword evidence="10" id="KW-1185">Reference proteome</keyword>
<keyword evidence="2" id="KW-0862">Zinc</keyword>
<feature type="compositionally biased region" description="Polar residues" evidence="7">
    <location>
        <begin position="76"/>
        <end position="85"/>
    </location>
</feature>
<keyword evidence="6" id="KW-0539">Nucleus</keyword>
<evidence type="ECO:0000256" key="5">
    <source>
        <dbReference type="ARBA" id="ARBA00023163"/>
    </source>
</evidence>
<keyword evidence="5" id="KW-0804">Transcription</keyword>
<comment type="subcellular location">
    <subcellularLocation>
        <location evidence="1">Nucleus</location>
    </subcellularLocation>
</comment>
<evidence type="ECO:0000259" key="8">
    <source>
        <dbReference type="PROSITE" id="PS50048"/>
    </source>
</evidence>
<proteinExistence type="predicted"/>
<dbReference type="Proteomes" id="UP000054481">
    <property type="component" value="Unassembled WGS sequence"/>
</dbReference>
<name>A0A0F7ZQX8_9HYPO</name>
<dbReference type="SUPFAM" id="SSF57701">
    <property type="entry name" value="Zn2/Cys6 DNA-binding domain"/>
    <property type="match status" value="1"/>
</dbReference>
<evidence type="ECO:0000256" key="2">
    <source>
        <dbReference type="ARBA" id="ARBA00022833"/>
    </source>
</evidence>
<dbReference type="EMBL" id="KQ030842">
    <property type="protein sequence ID" value="KJZ68638.1"/>
    <property type="molecule type" value="Genomic_DNA"/>
</dbReference>
<dbReference type="InterPro" id="IPR001138">
    <property type="entry name" value="Zn2Cys6_DnaBD"/>
</dbReference>
<dbReference type="GO" id="GO:0008270">
    <property type="term" value="F:zinc ion binding"/>
    <property type="evidence" value="ECO:0007669"/>
    <property type="project" value="InterPro"/>
</dbReference>